<evidence type="ECO:0000256" key="6">
    <source>
        <dbReference type="ARBA" id="ARBA00023002"/>
    </source>
</evidence>
<dbReference type="PROSITE" id="PS00086">
    <property type="entry name" value="CYTOCHROME_P450"/>
    <property type="match status" value="1"/>
</dbReference>
<dbReference type="InterPro" id="IPR002401">
    <property type="entry name" value="Cyt_P450_E_grp-I"/>
</dbReference>
<sequence length="518" mass="58430">MPSIILDIFIALVVCFIAIFIQRKVTGRSLCSSSLPPGPKKRFLLGNLLENPRSLEWETYKKWGEDLESDIIHLDLAGHDVVILNSTQAAEDLLERRSNIYSSRPRLVMANEILGWDFNFALMPYGETWRKCRRMFHQEFHPVASRRFRQKEIGATHELLLNLLEEPDIWMAHLRHMAGKIILSIAYGIDVQPGNDPYIALAEEAIHCLVQAAIPGAFVVDSLPFLKYLPAWAPGASFKRAAETWRRGVHAFKERPYDAAKKDYLAGIDTASFVSYRLRSIEGKEQEADWENIIKFAAGSMYAAGSDTTVSLLGTFLLAMLENPDVQLKAQHELDGVLGNGRLPDFDDQDSLPYVTAIIKESMRWKNVTPIGVAHLVIADDAYRGYHIPKDSTIIANLWSMLHDEEMYPNPSEFNPDRFLKNGKLNPAVRDPATIAFGFGRRICPGRYMAEDSVWIAIATLLSVFDIRKAVDAQGRTIQPSHDYRSALVYMPPPFKCSIKPRSERAEALIRSTASLDI</sequence>
<evidence type="ECO:0000256" key="1">
    <source>
        <dbReference type="ARBA" id="ARBA00001971"/>
    </source>
</evidence>
<name>A0ABR3JT00_9AGAR</name>
<dbReference type="Pfam" id="PF00067">
    <property type="entry name" value="p450"/>
    <property type="match status" value="1"/>
</dbReference>
<dbReference type="PRINTS" id="PR00463">
    <property type="entry name" value="EP450I"/>
</dbReference>
<comment type="cofactor">
    <cofactor evidence="1">
        <name>heme</name>
        <dbReference type="ChEBI" id="CHEBI:30413"/>
    </cofactor>
</comment>
<organism evidence="10 11">
    <name type="scientific">Hohenbuehelia grisea</name>
    <dbReference type="NCBI Taxonomy" id="104357"/>
    <lineage>
        <taxon>Eukaryota</taxon>
        <taxon>Fungi</taxon>
        <taxon>Dikarya</taxon>
        <taxon>Basidiomycota</taxon>
        <taxon>Agaricomycotina</taxon>
        <taxon>Agaricomycetes</taxon>
        <taxon>Agaricomycetidae</taxon>
        <taxon>Agaricales</taxon>
        <taxon>Pleurotineae</taxon>
        <taxon>Pleurotaceae</taxon>
        <taxon>Hohenbuehelia</taxon>
    </lineage>
</organism>
<gene>
    <name evidence="10" type="ORF">HGRIS_000559</name>
</gene>
<dbReference type="EMBL" id="JASNQZ010000004">
    <property type="protein sequence ID" value="KAL0958418.1"/>
    <property type="molecule type" value="Genomic_DNA"/>
</dbReference>
<dbReference type="InterPro" id="IPR036396">
    <property type="entry name" value="Cyt_P450_sf"/>
</dbReference>
<evidence type="ECO:0000256" key="7">
    <source>
        <dbReference type="ARBA" id="ARBA00023004"/>
    </source>
</evidence>
<protein>
    <recommendedName>
        <fullName evidence="12">Cytochrome P450</fullName>
    </recommendedName>
</protein>
<reference evidence="11" key="1">
    <citation type="submission" date="2024-06" db="EMBL/GenBank/DDBJ databases">
        <title>Multi-omics analyses provide insights into the biosynthesis of the anticancer antibiotic pleurotin in Hohenbuehelia grisea.</title>
        <authorList>
            <person name="Weaver J.A."/>
            <person name="Alberti F."/>
        </authorList>
    </citation>
    <scope>NUCLEOTIDE SEQUENCE [LARGE SCALE GENOMIC DNA]</scope>
    <source>
        <strain evidence="11">T-177</strain>
    </source>
</reference>
<keyword evidence="5 9" id="KW-0479">Metal-binding</keyword>
<dbReference type="InterPro" id="IPR001128">
    <property type="entry name" value="Cyt_P450"/>
</dbReference>
<dbReference type="InterPro" id="IPR017972">
    <property type="entry name" value="Cyt_P450_CS"/>
</dbReference>
<keyword evidence="6 9" id="KW-0560">Oxidoreductase</keyword>
<accession>A0ABR3JT00</accession>
<evidence type="ECO:0000256" key="2">
    <source>
        <dbReference type="ARBA" id="ARBA00005179"/>
    </source>
</evidence>
<dbReference type="CDD" id="cd11065">
    <property type="entry name" value="CYP64-like"/>
    <property type="match status" value="1"/>
</dbReference>
<comment type="similarity">
    <text evidence="3 9">Belongs to the cytochrome P450 family.</text>
</comment>
<evidence type="ECO:0000256" key="9">
    <source>
        <dbReference type="RuleBase" id="RU000461"/>
    </source>
</evidence>
<proteinExistence type="inferred from homology"/>
<dbReference type="PANTHER" id="PTHR46300:SF7">
    <property type="entry name" value="P450, PUTATIVE (EUROFUNG)-RELATED"/>
    <property type="match status" value="1"/>
</dbReference>
<dbReference type="PANTHER" id="PTHR46300">
    <property type="entry name" value="P450, PUTATIVE (EUROFUNG)-RELATED-RELATED"/>
    <property type="match status" value="1"/>
</dbReference>
<keyword evidence="4 9" id="KW-0349">Heme</keyword>
<dbReference type="Gene3D" id="1.10.630.10">
    <property type="entry name" value="Cytochrome P450"/>
    <property type="match status" value="1"/>
</dbReference>
<comment type="pathway">
    <text evidence="2">Secondary metabolite biosynthesis.</text>
</comment>
<evidence type="ECO:0000256" key="5">
    <source>
        <dbReference type="ARBA" id="ARBA00022723"/>
    </source>
</evidence>
<evidence type="ECO:0000313" key="10">
    <source>
        <dbReference type="EMBL" id="KAL0958418.1"/>
    </source>
</evidence>
<dbReference type="Proteomes" id="UP001556367">
    <property type="component" value="Unassembled WGS sequence"/>
</dbReference>
<evidence type="ECO:0000256" key="3">
    <source>
        <dbReference type="ARBA" id="ARBA00010617"/>
    </source>
</evidence>
<dbReference type="InterPro" id="IPR050364">
    <property type="entry name" value="Cytochrome_P450_fung"/>
</dbReference>
<comment type="caution">
    <text evidence="10">The sequence shown here is derived from an EMBL/GenBank/DDBJ whole genome shotgun (WGS) entry which is preliminary data.</text>
</comment>
<evidence type="ECO:0000313" key="11">
    <source>
        <dbReference type="Proteomes" id="UP001556367"/>
    </source>
</evidence>
<evidence type="ECO:0000256" key="4">
    <source>
        <dbReference type="ARBA" id="ARBA00022617"/>
    </source>
</evidence>
<dbReference type="SUPFAM" id="SSF48264">
    <property type="entry name" value="Cytochrome P450"/>
    <property type="match status" value="1"/>
</dbReference>
<evidence type="ECO:0000256" key="8">
    <source>
        <dbReference type="ARBA" id="ARBA00023033"/>
    </source>
</evidence>
<keyword evidence="7 9" id="KW-0408">Iron</keyword>
<keyword evidence="11" id="KW-1185">Reference proteome</keyword>
<dbReference type="PRINTS" id="PR00385">
    <property type="entry name" value="P450"/>
</dbReference>
<keyword evidence="8 9" id="KW-0503">Monooxygenase</keyword>
<evidence type="ECO:0008006" key="12">
    <source>
        <dbReference type="Google" id="ProtNLM"/>
    </source>
</evidence>